<keyword evidence="1" id="KW-0472">Membrane</keyword>
<feature type="transmembrane region" description="Helical" evidence="1">
    <location>
        <begin position="48"/>
        <end position="64"/>
    </location>
</feature>
<keyword evidence="1" id="KW-1133">Transmembrane helix</keyword>
<name>A0A0F9MPW5_9ZZZZ</name>
<evidence type="ECO:0000313" key="2">
    <source>
        <dbReference type="EMBL" id="KKN09345.1"/>
    </source>
</evidence>
<dbReference type="InterPro" id="IPR019201">
    <property type="entry name" value="DUF2065"/>
</dbReference>
<dbReference type="PANTHER" id="PTHR38602">
    <property type="entry name" value="INNER MEMBRANE PROTEIN-RELATED"/>
    <property type="match status" value="1"/>
</dbReference>
<gene>
    <name evidence="2" type="ORF">LCGC14_1047580</name>
</gene>
<evidence type="ECO:0008006" key="3">
    <source>
        <dbReference type="Google" id="ProtNLM"/>
    </source>
</evidence>
<dbReference type="PANTHER" id="PTHR38602:SF1">
    <property type="entry name" value="INNER MEMBRANE PROTEIN"/>
    <property type="match status" value="1"/>
</dbReference>
<accession>A0A0F9MPW5</accession>
<comment type="caution">
    <text evidence="2">The sequence shown here is derived from an EMBL/GenBank/DDBJ whole genome shotgun (WGS) entry which is preliminary data.</text>
</comment>
<proteinExistence type="predicted"/>
<feature type="transmembrane region" description="Helical" evidence="1">
    <location>
        <begin position="6"/>
        <end position="27"/>
    </location>
</feature>
<organism evidence="2">
    <name type="scientific">marine sediment metagenome</name>
    <dbReference type="NCBI Taxonomy" id="412755"/>
    <lineage>
        <taxon>unclassified sequences</taxon>
        <taxon>metagenomes</taxon>
        <taxon>ecological metagenomes</taxon>
    </lineage>
</organism>
<keyword evidence="1" id="KW-0812">Transmembrane</keyword>
<reference evidence="2" key="1">
    <citation type="journal article" date="2015" name="Nature">
        <title>Complex archaea that bridge the gap between prokaryotes and eukaryotes.</title>
        <authorList>
            <person name="Spang A."/>
            <person name="Saw J.H."/>
            <person name="Jorgensen S.L."/>
            <person name="Zaremba-Niedzwiedzka K."/>
            <person name="Martijn J."/>
            <person name="Lind A.E."/>
            <person name="van Eijk R."/>
            <person name="Schleper C."/>
            <person name="Guy L."/>
            <person name="Ettema T.J."/>
        </authorList>
    </citation>
    <scope>NUCLEOTIDE SEQUENCE</scope>
</reference>
<sequence length="65" mass="7315">MNEALTHSLWLATALMLVLEGIMPFAAPDAFKKLLLQIASMSDRHIRVSGLITMLFGLILLYWIN</sequence>
<dbReference type="Pfam" id="PF09838">
    <property type="entry name" value="DUF2065"/>
    <property type="match status" value="1"/>
</dbReference>
<dbReference type="EMBL" id="LAZR01004358">
    <property type="protein sequence ID" value="KKN09345.1"/>
    <property type="molecule type" value="Genomic_DNA"/>
</dbReference>
<protein>
    <recommendedName>
        <fullName evidence="3">DUF2065 domain-containing protein</fullName>
    </recommendedName>
</protein>
<dbReference type="AlphaFoldDB" id="A0A0F9MPW5"/>
<evidence type="ECO:0000256" key="1">
    <source>
        <dbReference type="SAM" id="Phobius"/>
    </source>
</evidence>